<dbReference type="Gene3D" id="1.10.10.60">
    <property type="entry name" value="Homeodomain-like"/>
    <property type="match status" value="1"/>
</dbReference>
<dbReference type="CDD" id="cd00167">
    <property type="entry name" value="SANT"/>
    <property type="match status" value="1"/>
</dbReference>
<evidence type="ECO:0000313" key="2">
    <source>
        <dbReference type="EMBL" id="CAI9924893.1"/>
    </source>
</evidence>
<accession>A0AA86NS04</accession>
<gene>
    <name evidence="2" type="ORF">HINF_LOCUS12538</name>
    <name evidence="3" type="ORF">HINF_LOCUS78558</name>
</gene>
<evidence type="ECO:0000313" key="3">
    <source>
        <dbReference type="EMBL" id="CAL6115286.1"/>
    </source>
</evidence>
<comment type="caution">
    <text evidence="2">The sequence shown here is derived from an EMBL/GenBank/DDBJ whole genome shotgun (WGS) entry which is preliminary data.</text>
</comment>
<dbReference type="EMBL" id="CATOUU010000327">
    <property type="protein sequence ID" value="CAI9924893.1"/>
    <property type="molecule type" value="Genomic_DNA"/>
</dbReference>
<dbReference type="AlphaFoldDB" id="A0AA86NS04"/>
<dbReference type="SMART" id="SM00717">
    <property type="entry name" value="SANT"/>
    <property type="match status" value="1"/>
</dbReference>
<reference evidence="2" key="1">
    <citation type="submission" date="2023-06" db="EMBL/GenBank/DDBJ databases">
        <authorList>
            <person name="Kurt Z."/>
        </authorList>
    </citation>
    <scope>NUCLEOTIDE SEQUENCE</scope>
</reference>
<dbReference type="SUPFAM" id="SSF46689">
    <property type="entry name" value="Homeodomain-like"/>
    <property type="match status" value="1"/>
</dbReference>
<organism evidence="2">
    <name type="scientific">Hexamita inflata</name>
    <dbReference type="NCBI Taxonomy" id="28002"/>
    <lineage>
        <taxon>Eukaryota</taxon>
        <taxon>Metamonada</taxon>
        <taxon>Diplomonadida</taxon>
        <taxon>Hexamitidae</taxon>
        <taxon>Hexamitinae</taxon>
        <taxon>Hexamita</taxon>
    </lineage>
</organism>
<dbReference type="InterPro" id="IPR009057">
    <property type="entry name" value="Homeodomain-like_sf"/>
</dbReference>
<protein>
    <recommendedName>
        <fullName evidence="1">HTH myb-type domain-containing protein</fullName>
    </recommendedName>
</protein>
<keyword evidence="4" id="KW-1185">Reference proteome</keyword>
<dbReference type="EMBL" id="CAXDID020000868">
    <property type="protein sequence ID" value="CAL6115286.1"/>
    <property type="molecule type" value="Genomic_DNA"/>
</dbReference>
<proteinExistence type="predicted"/>
<dbReference type="InterPro" id="IPR017930">
    <property type="entry name" value="Myb_dom"/>
</dbReference>
<dbReference type="PROSITE" id="PS51294">
    <property type="entry name" value="HTH_MYB"/>
    <property type="match status" value="1"/>
</dbReference>
<dbReference type="Pfam" id="PF00249">
    <property type="entry name" value="Myb_DNA-binding"/>
    <property type="match status" value="1"/>
</dbReference>
<evidence type="ECO:0000259" key="1">
    <source>
        <dbReference type="PROSITE" id="PS51294"/>
    </source>
</evidence>
<dbReference type="InterPro" id="IPR001005">
    <property type="entry name" value="SANT/Myb"/>
</dbReference>
<dbReference type="Proteomes" id="UP001642409">
    <property type="component" value="Unassembled WGS sequence"/>
</dbReference>
<reference evidence="3 4" key="2">
    <citation type="submission" date="2024-07" db="EMBL/GenBank/DDBJ databases">
        <authorList>
            <person name="Akdeniz Z."/>
        </authorList>
    </citation>
    <scope>NUCLEOTIDE SEQUENCE [LARGE SCALE GENOMIC DNA]</scope>
</reference>
<name>A0AA86NS04_9EUKA</name>
<evidence type="ECO:0000313" key="4">
    <source>
        <dbReference type="Proteomes" id="UP001642409"/>
    </source>
</evidence>
<feature type="domain" description="HTH myb-type" evidence="1">
    <location>
        <begin position="16"/>
        <end position="68"/>
    </location>
</feature>
<sequence>MLLTQKVTQKSVITLNKTKRSWTLTEQENFKHLYKQFKRDFKLYVPYFDGRTENQIKSFYQNVMHKNKMIQSSRNEPLVNVQQNSSKEVVHNEFSVSNSQFELTMITFNDLDDSQ</sequence>